<feature type="region of interest" description="Disordered" evidence="1">
    <location>
        <begin position="168"/>
        <end position="191"/>
    </location>
</feature>
<name>A0A0N0VEQ1_LEPPY</name>
<dbReference type="GeneID" id="26906234"/>
<dbReference type="RefSeq" id="XP_015657317.1">
    <property type="nucleotide sequence ID" value="XM_015804183.1"/>
</dbReference>
<organism evidence="2 3">
    <name type="scientific">Leptomonas pyrrhocoris</name>
    <name type="common">Firebug parasite</name>
    <dbReference type="NCBI Taxonomy" id="157538"/>
    <lineage>
        <taxon>Eukaryota</taxon>
        <taxon>Discoba</taxon>
        <taxon>Euglenozoa</taxon>
        <taxon>Kinetoplastea</taxon>
        <taxon>Metakinetoplastina</taxon>
        <taxon>Trypanosomatida</taxon>
        <taxon>Trypanosomatidae</taxon>
        <taxon>Leishmaniinae</taxon>
        <taxon>Leptomonas</taxon>
    </lineage>
</organism>
<accession>A0A0N0VEQ1</accession>
<dbReference type="OrthoDB" id="265794at2759"/>
<dbReference type="Proteomes" id="UP000037923">
    <property type="component" value="Unassembled WGS sequence"/>
</dbReference>
<protein>
    <submittedName>
        <fullName evidence="2">Uncharacterized protein</fullName>
    </submittedName>
</protein>
<evidence type="ECO:0000313" key="3">
    <source>
        <dbReference type="Proteomes" id="UP000037923"/>
    </source>
</evidence>
<gene>
    <name evidence="2" type="ORF">ABB37_05944</name>
</gene>
<dbReference type="RefSeq" id="XP_015657318.1">
    <property type="nucleotide sequence ID" value="XM_015804184.1"/>
</dbReference>
<feature type="compositionally biased region" description="Acidic residues" evidence="1">
    <location>
        <begin position="92"/>
        <end position="104"/>
    </location>
</feature>
<feature type="compositionally biased region" description="Low complexity" evidence="1">
    <location>
        <begin position="180"/>
        <end position="189"/>
    </location>
</feature>
<dbReference type="OMA" id="SALPMMH"/>
<dbReference type="AlphaFoldDB" id="A0A0N0VEQ1"/>
<dbReference type="EMBL" id="LGTL01000012">
    <property type="protein sequence ID" value="KPA78878.1"/>
    <property type="molecule type" value="Genomic_DNA"/>
</dbReference>
<feature type="region of interest" description="Disordered" evidence="1">
    <location>
        <begin position="37"/>
        <end position="147"/>
    </location>
</feature>
<comment type="caution">
    <text evidence="2">The sequence shown here is derived from an EMBL/GenBank/DDBJ whole genome shotgun (WGS) entry which is preliminary data.</text>
</comment>
<proteinExistence type="predicted"/>
<sequence length="420" mass="44161">MSIWKVSPTETAEGSEPFEPNSAAWEQLLSTLNLQTTSDSSDDIRDETRNSHAAVFSKGKQSHLDDKFKKHPSSAGRMECAKLTKSLNATRDDDDAGYSSEDEHDSPANVTLPESVLPRFNPSRSLTATAKLGRTKSGGADPSSSNDVPKSYFFVNGVRHCVQEEQNGVKWDGAPPPQTKPTTPRTVVTSNNAGAPGAWGYISKPAAHIPMPFQNPPNYEAVRTVPGSGGTPPSLNCKVMAVPSAIPSNIAYCPADGKVLEGAPSSGMPASYTPSRVPMPSTSVAPFNTGTAASTSNAAPAANSVVGYVYVDSNGCLRVASGNGSPHPSTPLSVCLPTLPPPLTGPPQLARKLSEATVMLRGASSVPEVPPMQYAATYVTDGSTCQPTMSSVPESRPSADAWGSTKAWVFRDGRWISLSM</sequence>
<evidence type="ECO:0000256" key="1">
    <source>
        <dbReference type="SAM" id="MobiDB-lite"/>
    </source>
</evidence>
<dbReference type="EMBL" id="LGTL01000012">
    <property type="protein sequence ID" value="KPA78879.1"/>
    <property type="molecule type" value="Genomic_DNA"/>
</dbReference>
<evidence type="ECO:0000313" key="2">
    <source>
        <dbReference type="EMBL" id="KPA78878.1"/>
    </source>
</evidence>
<keyword evidence="3" id="KW-1185">Reference proteome</keyword>
<dbReference type="VEuPathDB" id="TriTrypDB:LpyrH10_12_1220"/>
<reference evidence="2 3" key="1">
    <citation type="submission" date="2015-07" db="EMBL/GenBank/DDBJ databases">
        <title>High-quality genome of monoxenous trypanosomatid Leptomonas pyrrhocoris.</title>
        <authorList>
            <person name="Flegontov P."/>
            <person name="Butenko A."/>
            <person name="Firsov S."/>
            <person name="Vlcek C."/>
            <person name="Logacheva M.D."/>
            <person name="Field M."/>
            <person name="Filatov D."/>
            <person name="Flegontova O."/>
            <person name="Gerasimov E."/>
            <person name="Jackson A.P."/>
            <person name="Kelly S."/>
            <person name="Opperdoes F."/>
            <person name="O'Reilly A."/>
            <person name="Votypka J."/>
            <person name="Yurchenko V."/>
            <person name="Lukes J."/>
        </authorList>
    </citation>
    <scope>NUCLEOTIDE SEQUENCE [LARGE SCALE GENOMIC DNA]</scope>
    <source>
        <strain evidence="2">H10</strain>
    </source>
</reference>
<feature type="region of interest" description="Disordered" evidence="1">
    <location>
        <begin position="1"/>
        <end position="21"/>
    </location>
</feature>